<organism evidence="4 5">
    <name type="scientific">Marinithermofilum abyssi</name>
    <dbReference type="NCBI Taxonomy" id="1571185"/>
    <lineage>
        <taxon>Bacteria</taxon>
        <taxon>Bacillati</taxon>
        <taxon>Bacillota</taxon>
        <taxon>Bacilli</taxon>
        <taxon>Bacillales</taxon>
        <taxon>Thermoactinomycetaceae</taxon>
        <taxon>Marinithermofilum</taxon>
    </lineage>
</organism>
<dbReference type="GO" id="GO:0009228">
    <property type="term" value="P:thiamine biosynthetic process"/>
    <property type="evidence" value="ECO:0007669"/>
    <property type="project" value="UniProtKB-KW"/>
</dbReference>
<dbReference type="Pfam" id="PF00586">
    <property type="entry name" value="AIRS"/>
    <property type="match status" value="1"/>
</dbReference>
<feature type="binding site" evidence="1">
    <location>
        <position position="29"/>
    </location>
    <ligand>
        <name>Mg(2+)</name>
        <dbReference type="ChEBI" id="CHEBI:18420"/>
        <label>4</label>
    </ligand>
</feature>
<evidence type="ECO:0000313" key="5">
    <source>
        <dbReference type="Proteomes" id="UP000625210"/>
    </source>
</evidence>
<evidence type="ECO:0000256" key="1">
    <source>
        <dbReference type="HAMAP-Rule" id="MF_02128"/>
    </source>
</evidence>
<dbReference type="PANTHER" id="PTHR30270">
    <property type="entry name" value="THIAMINE-MONOPHOSPHATE KINASE"/>
    <property type="match status" value="1"/>
</dbReference>
<comment type="similarity">
    <text evidence="1">Belongs to the thiamine-monophosphate kinase family.</text>
</comment>
<name>A0A8J2YAY5_9BACL</name>
<feature type="binding site" evidence="1">
    <location>
        <position position="219"/>
    </location>
    <ligand>
        <name>Mg(2+)</name>
        <dbReference type="ChEBI" id="CHEBI:18420"/>
        <label>3</label>
    </ligand>
</feature>
<feature type="domain" description="PurM-like N-terminal" evidence="2">
    <location>
        <begin position="27"/>
        <end position="143"/>
    </location>
</feature>
<feature type="binding site" evidence="1">
    <location>
        <position position="44"/>
    </location>
    <ligand>
        <name>Mg(2+)</name>
        <dbReference type="ChEBI" id="CHEBI:18420"/>
        <label>4</label>
    </ligand>
</feature>
<dbReference type="NCBIfam" id="TIGR01379">
    <property type="entry name" value="thiL"/>
    <property type="match status" value="1"/>
</dbReference>
<keyword evidence="5" id="KW-1185">Reference proteome</keyword>
<dbReference type="SUPFAM" id="SSF56042">
    <property type="entry name" value="PurM C-terminal domain-like"/>
    <property type="match status" value="1"/>
</dbReference>
<feature type="binding site" evidence="1">
    <location>
        <begin position="124"/>
        <end position="125"/>
    </location>
    <ligand>
        <name>ATP</name>
        <dbReference type="ChEBI" id="CHEBI:30616"/>
    </ligand>
</feature>
<dbReference type="PANTHER" id="PTHR30270:SF0">
    <property type="entry name" value="THIAMINE-MONOPHOSPHATE KINASE"/>
    <property type="match status" value="1"/>
</dbReference>
<feature type="binding site" evidence="1">
    <location>
        <position position="75"/>
    </location>
    <ligand>
        <name>Mg(2+)</name>
        <dbReference type="ChEBI" id="CHEBI:18420"/>
        <label>2</label>
    </ligand>
</feature>
<dbReference type="InterPro" id="IPR036921">
    <property type="entry name" value="PurM-like_N_sf"/>
</dbReference>
<feature type="binding site" evidence="1">
    <location>
        <position position="222"/>
    </location>
    <ligand>
        <name>Mg(2+)</name>
        <dbReference type="ChEBI" id="CHEBI:18420"/>
        <label>5</label>
    </ligand>
</feature>
<dbReference type="RefSeq" id="WP_188648486.1">
    <property type="nucleotide sequence ID" value="NZ_BMHQ01000010.1"/>
</dbReference>
<dbReference type="PIRSF" id="PIRSF005303">
    <property type="entry name" value="Thiam_monoph_kin"/>
    <property type="match status" value="1"/>
</dbReference>
<keyword evidence="1" id="KW-0067">ATP-binding</keyword>
<dbReference type="SUPFAM" id="SSF55326">
    <property type="entry name" value="PurM N-terminal domain-like"/>
    <property type="match status" value="1"/>
</dbReference>
<dbReference type="Pfam" id="PF02769">
    <property type="entry name" value="AIRS_C"/>
    <property type="match status" value="1"/>
</dbReference>
<dbReference type="GO" id="GO:0009229">
    <property type="term" value="P:thiamine diphosphate biosynthetic process"/>
    <property type="evidence" value="ECO:0007669"/>
    <property type="project" value="UniProtKB-UniRule"/>
</dbReference>
<feature type="binding site" evidence="1">
    <location>
        <position position="75"/>
    </location>
    <ligand>
        <name>Mg(2+)</name>
        <dbReference type="ChEBI" id="CHEBI:18420"/>
        <label>3</label>
    </ligand>
</feature>
<dbReference type="GO" id="GO:0005524">
    <property type="term" value="F:ATP binding"/>
    <property type="evidence" value="ECO:0007669"/>
    <property type="project" value="UniProtKB-UniRule"/>
</dbReference>
<dbReference type="InterPro" id="IPR010918">
    <property type="entry name" value="PurM-like_C_dom"/>
</dbReference>
<comment type="pathway">
    <text evidence="1">Cofactor biosynthesis; thiamine diphosphate biosynthesis; thiamine diphosphate from thiamine phosphate: step 1/1.</text>
</comment>
<feature type="binding site" evidence="1">
    <location>
        <position position="75"/>
    </location>
    <ligand>
        <name>Mg(2+)</name>
        <dbReference type="ChEBI" id="CHEBI:18420"/>
        <label>4</label>
    </ligand>
</feature>
<dbReference type="GO" id="GO:0000287">
    <property type="term" value="F:magnesium ion binding"/>
    <property type="evidence" value="ECO:0007669"/>
    <property type="project" value="UniProtKB-UniRule"/>
</dbReference>
<protein>
    <recommendedName>
        <fullName evidence="1">Thiamine-monophosphate kinase</fullName>
        <shortName evidence="1">TMP kinase</shortName>
        <shortName evidence="1">Thiamine-phosphate kinase</shortName>
        <ecNumber evidence="1">2.7.4.16</ecNumber>
    </recommendedName>
</protein>
<feature type="binding site" evidence="1">
    <location>
        <position position="272"/>
    </location>
    <ligand>
        <name>substrate</name>
    </ligand>
</feature>
<dbReference type="UniPathway" id="UPA00060">
    <property type="reaction ID" value="UER00142"/>
</dbReference>
<dbReference type="InterPro" id="IPR016188">
    <property type="entry name" value="PurM-like_N"/>
</dbReference>
<comment type="function">
    <text evidence="1">Catalyzes the ATP-dependent phosphorylation of thiamine-monophosphate (TMP) to form thiamine-pyrophosphate (TPP), the active form of vitamin B1.</text>
</comment>
<dbReference type="Gene3D" id="3.30.1330.10">
    <property type="entry name" value="PurM-like, N-terminal domain"/>
    <property type="match status" value="1"/>
</dbReference>
<feature type="binding site" evidence="1">
    <location>
        <position position="151"/>
    </location>
    <ligand>
        <name>ATP</name>
        <dbReference type="ChEBI" id="CHEBI:30616"/>
    </ligand>
</feature>
<feature type="domain" description="PurM-like C-terminal" evidence="3">
    <location>
        <begin position="155"/>
        <end position="314"/>
    </location>
</feature>
<keyword evidence="1" id="KW-0460">Magnesium</keyword>
<keyword evidence="1 4" id="KW-0418">Kinase</keyword>
<keyword evidence="1" id="KW-0784">Thiamine biosynthesis</keyword>
<feature type="binding site" evidence="1">
    <location>
        <position position="29"/>
    </location>
    <ligand>
        <name>Mg(2+)</name>
        <dbReference type="ChEBI" id="CHEBI:18420"/>
        <label>3</label>
    </ligand>
</feature>
<feature type="binding site" evidence="1">
    <location>
        <position position="46"/>
    </location>
    <ligand>
        <name>Mg(2+)</name>
        <dbReference type="ChEBI" id="CHEBI:18420"/>
        <label>1</label>
    </ligand>
</feature>
<dbReference type="AlphaFoldDB" id="A0A8J2YAY5"/>
<dbReference type="InterPro" id="IPR036676">
    <property type="entry name" value="PurM-like_C_sf"/>
</dbReference>
<feature type="binding site" evidence="1">
    <location>
        <position position="53"/>
    </location>
    <ligand>
        <name>substrate</name>
    </ligand>
</feature>
<reference evidence="4" key="2">
    <citation type="submission" date="2020-09" db="EMBL/GenBank/DDBJ databases">
        <authorList>
            <person name="Sun Q."/>
            <person name="Zhou Y."/>
        </authorList>
    </citation>
    <scope>NUCLEOTIDE SEQUENCE</scope>
    <source>
        <strain evidence="4">CGMCC 1.15179</strain>
    </source>
</reference>
<dbReference type="InterPro" id="IPR006283">
    <property type="entry name" value="ThiL-like"/>
</dbReference>
<keyword evidence="1" id="KW-0808">Transferase</keyword>
<dbReference type="CDD" id="cd02194">
    <property type="entry name" value="ThiL"/>
    <property type="match status" value="1"/>
</dbReference>
<keyword evidence="1" id="KW-0479">Metal-binding</keyword>
<dbReference type="Proteomes" id="UP000625210">
    <property type="component" value="Unassembled WGS sequence"/>
</dbReference>
<dbReference type="Gene3D" id="3.90.650.10">
    <property type="entry name" value="PurM-like C-terminal domain"/>
    <property type="match status" value="1"/>
</dbReference>
<comment type="caution">
    <text evidence="4">The sequence shown here is derived from an EMBL/GenBank/DDBJ whole genome shotgun (WGS) entry which is preliminary data.</text>
</comment>
<dbReference type="HAMAP" id="MF_02128">
    <property type="entry name" value="TMP_kinase"/>
    <property type="match status" value="1"/>
</dbReference>
<comment type="miscellaneous">
    <text evidence="1">Reaction mechanism of ThiL seems to utilize a direct, inline transfer of the gamma-phosphate of ATP to TMP rather than a phosphorylated enzyme intermediate.</text>
</comment>
<dbReference type="EMBL" id="BMHQ01000010">
    <property type="protein sequence ID" value="GGE24080.1"/>
    <property type="molecule type" value="Genomic_DNA"/>
</dbReference>
<dbReference type="EC" id="2.7.4.16" evidence="1"/>
<reference evidence="4" key="1">
    <citation type="journal article" date="2014" name="Int. J. Syst. Evol. Microbiol.">
        <title>Complete genome sequence of Corynebacterium casei LMG S-19264T (=DSM 44701T), isolated from a smear-ripened cheese.</title>
        <authorList>
            <consortium name="US DOE Joint Genome Institute (JGI-PGF)"/>
            <person name="Walter F."/>
            <person name="Albersmeier A."/>
            <person name="Kalinowski J."/>
            <person name="Ruckert C."/>
        </authorList>
    </citation>
    <scope>NUCLEOTIDE SEQUENCE</scope>
    <source>
        <strain evidence="4">CGMCC 1.15179</strain>
    </source>
</reference>
<feature type="binding site" evidence="1">
    <location>
        <position position="328"/>
    </location>
    <ligand>
        <name>substrate</name>
    </ligand>
</feature>
<gene>
    <name evidence="1 4" type="primary">thiL</name>
    <name evidence="4" type="ORF">GCM10011571_27750</name>
</gene>
<keyword evidence="1" id="KW-0547">Nucleotide-binding</keyword>
<evidence type="ECO:0000259" key="2">
    <source>
        <dbReference type="Pfam" id="PF00586"/>
    </source>
</evidence>
<feature type="binding site" evidence="1">
    <location>
        <position position="125"/>
    </location>
    <ligand>
        <name>Mg(2+)</name>
        <dbReference type="ChEBI" id="CHEBI:18420"/>
        <label>1</label>
    </ligand>
</feature>
<dbReference type="GO" id="GO:0009030">
    <property type="term" value="F:thiamine-phosphate kinase activity"/>
    <property type="evidence" value="ECO:0007669"/>
    <property type="project" value="UniProtKB-UniRule"/>
</dbReference>
<evidence type="ECO:0000259" key="3">
    <source>
        <dbReference type="Pfam" id="PF02769"/>
    </source>
</evidence>
<feature type="binding site" evidence="1">
    <location>
        <position position="46"/>
    </location>
    <ligand>
        <name>Mg(2+)</name>
        <dbReference type="ChEBI" id="CHEBI:18420"/>
        <label>2</label>
    </ligand>
</feature>
<proteinExistence type="inferred from homology"/>
<comment type="catalytic activity">
    <reaction evidence="1">
        <text>thiamine phosphate + ATP = thiamine diphosphate + ADP</text>
        <dbReference type="Rhea" id="RHEA:15913"/>
        <dbReference type="ChEBI" id="CHEBI:30616"/>
        <dbReference type="ChEBI" id="CHEBI:37575"/>
        <dbReference type="ChEBI" id="CHEBI:58937"/>
        <dbReference type="ChEBI" id="CHEBI:456216"/>
        <dbReference type="EC" id="2.7.4.16"/>
    </reaction>
</comment>
<evidence type="ECO:0000313" key="4">
    <source>
        <dbReference type="EMBL" id="GGE24080.1"/>
    </source>
</evidence>
<sequence>MPDEFSMIRNWMQHRRTSHPRTVVDVGDDAAAIAPTPGRHQLITCDTMVETIHFLPRTMSPWDIGWKCMAANVSDIAAMGGEPAFALVSIGAPREGYGSEGALDELVLGLMTCAEQWGVHVIGGDTVRSPKHLTITVSLLGEVEAGRALTRSNARPGDVVFVTGSLGDAAAGLHYLLHTSPEARTASYARLVKRHQQPVPQVAAGRRMAASGLRVACDDVSDGLAQEAWEIAEASEVCIVLEAERMPYSDEVLAYAEELGADPADWALFGGEDFQLLGTTDPAAFERLSRDMVKEGLSLIPIGRVESGPAEVVWLKQGKREKMRQRGYNHFADG</sequence>
<comment type="caution">
    <text evidence="1">Lacks conserved residue(s) required for the propagation of feature annotation.</text>
</comment>
<accession>A0A8J2YAY5</accession>
<feature type="binding site" evidence="1">
    <location>
        <position position="221"/>
    </location>
    <ligand>
        <name>ATP</name>
        <dbReference type="ChEBI" id="CHEBI:30616"/>
    </ligand>
</feature>